<dbReference type="Gene3D" id="3.100.10.10">
    <property type="match status" value="1"/>
</dbReference>
<evidence type="ECO:0000256" key="1">
    <source>
        <dbReference type="ARBA" id="ARBA00006815"/>
    </source>
</evidence>
<keyword evidence="4" id="KW-0687">Ribonucleoprotein</keyword>
<name>A0A6P4ZE82_BRABE</name>
<dbReference type="InterPro" id="IPR021131">
    <property type="entry name" value="Ribosomal_uL15/eL18"/>
</dbReference>
<dbReference type="AlphaFoldDB" id="A0A6P4ZE82"/>
<dbReference type="InterPro" id="IPR000039">
    <property type="entry name" value="Ribosomal_eL18"/>
</dbReference>
<keyword evidence="3" id="KW-0689">Ribosomal protein</keyword>
<evidence type="ECO:0000256" key="4">
    <source>
        <dbReference type="ARBA" id="ARBA00023274"/>
    </source>
</evidence>
<feature type="domain" description="Large ribosomal subunit protein uL15/eL18" evidence="5">
    <location>
        <begin position="2"/>
        <end position="188"/>
    </location>
</feature>
<dbReference type="GO" id="GO:0006412">
    <property type="term" value="P:translation"/>
    <property type="evidence" value="ECO:0007669"/>
    <property type="project" value="InterPro"/>
</dbReference>
<dbReference type="PROSITE" id="PS01106">
    <property type="entry name" value="RIBOSOMAL_L18E"/>
    <property type="match status" value="1"/>
</dbReference>
<dbReference type="GO" id="GO:0003723">
    <property type="term" value="F:RNA binding"/>
    <property type="evidence" value="ECO:0007669"/>
    <property type="project" value="TreeGrafter"/>
</dbReference>
<organism evidence="6 7">
    <name type="scientific">Branchiostoma belcheri</name>
    <name type="common">Amphioxus</name>
    <dbReference type="NCBI Taxonomy" id="7741"/>
    <lineage>
        <taxon>Eukaryota</taxon>
        <taxon>Metazoa</taxon>
        <taxon>Chordata</taxon>
        <taxon>Cephalochordata</taxon>
        <taxon>Leptocardii</taxon>
        <taxon>Amphioxiformes</taxon>
        <taxon>Branchiostomatidae</taxon>
        <taxon>Branchiostoma</taxon>
    </lineage>
</organism>
<dbReference type="Proteomes" id="UP000515135">
    <property type="component" value="Unplaced"/>
</dbReference>
<evidence type="ECO:0000256" key="2">
    <source>
        <dbReference type="ARBA" id="ARBA00011133"/>
    </source>
</evidence>
<accession>A0A6P4ZE82</accession>
<dbReference type="GO" id="GO:0003735">
    <property type="term" value="F:structural constituent of ribosome"/>
    <property type="evidence" value="ECO:0007669"/>
    <property type="project" value="InterPro"/>
</dbReference>
<dbReference type="PANTHER" id="PTHR10934">
    <property type="entry name" value="60S RIBOSOMAL PROTEIN L18"/>
    <property type="match status" value="1"/>
</dbReference>
<comment type="subunit">
    <text evidence="2">Component of the large ribosomal subunit.</text>
</comment>
<sequence>MGIDIDHRKDRRVRRKEPKSEDIYLRLLVKLYRFLARRTNAKFNQVVLKRLFMSRTNRPPMSIARLIRLMKKPGREGKTAVVVGTITDDVRIFEIPKLKICCLRVTEGARAKILKAGGEIITFDQLALRAPKGKNTVLLQGQRRARETCRHWGPAPGVPHSHTKPFVRSKGRKFERARGRRKSCGYKK</sequence>
<dbReference type="InterPro" id="IPR021132">
    <property type="entry name" value="Ribosomal_eL18/eL18-A/B/_CS"/>
</dbReference>
<comment type="similarity">
    <text evidence="1">Belongs to the eukaryotic ribosomal protein eL18 family.</text>
</comment>
<evidence type="ECO:0000259" key="5">
    <source>
        <dbReference type="Pfam" id="PF17135"/>
    </source>
</evidence>
<evidence type="ECO:0000313" key="7">
    <source>
        <dbReference type="RefSeq" id="XP_019627971.1"/>
    </source>
</evidence>
<protein>
    <submittedName>
        <fullName evidence="7">60S ribosomal protein L18-like</fullName>
    </submittedName>
</protein>
<dbReference type="OrthoDB" id="6353017at2759"/>
<dbReference type="GO" id="GO:0022625">
    <property type="term" value="C:cytosolic large ribosomal subunit"/>
    <property type="evidence" value="ECO:0007669"/>
    <property type="project" value="TreeGrafter"/>
</dbReference>
<reference evidence="7" key="1">
    <citation type="submission" date="2025-08" db="UniProtKB">
        <authorList>
            <consortium name="RefSeq"/>
        </authorList>
    </citation>
    <scope>IDENTIFICATION</scope>
    <source>
        <tissue evidence="7">Gonad</tissue>
    </source>
</reference>
<dbReference type="InterPro" id="IPR036227">
    <property type="entry name" value="Ribosomal_uL15/eL18_sf"/>
</dbReference>
<dbReference type="KEGG" id="bbel:109472610"/>
<proteinExistence type="inferred from homology"/>
<evidence type="ECO:0000313" key="6">
    <source>
        <dbReference type="Proteomes" id="UP000515135"/>
    </source>
</evidence>
<dbReference type="Pfam" id="PF17135">
    <property type="entry name" value="Ribosomal_L18"/>
    <property type="match status" value="1"/>
</dbReference>
<dbReference type="SUPFAM" id="SSF52080">
    <property type="entry name" value="Ribosomal proteins L15p and L18e"/>
    <property type="match status" value="1"/>
</dbReference>
<keyword evidence="6" id="KW-1185">Reference proteome</keyword>
<evidence type="ECO:0000256" key="3">
    <source>
        <dbReference type="ARBA" id="ARBA00022980"/>
    </source>
</evidence>
<dbReference type="PANTHER" id="PTHR10934:SF2">
    <property type="entry name" value="LARGE RIBOSOMAL SUBUNIT PROTEIN EL18"/>
    <property type="match status" value="1"/>
</dbReference>
<dbReference type="FunFam" id="3.100.10.10:FF:000001">
    <property type="entry name" value="60S ribosomal protein L18"/>
    <property type="match status" value="1"/>
</dbReference>
<dbReference type="GeneID" id="109472610"/>
<gene>
    <name evidence="7" type="primary">LOC109472610</name>
</gene>
<dbReference type="RefSeq" id="XP_019627971.1">
    <property type="nucleotide sequence ID" value="XM_019772412.1"/>
</dbReference>